<accession>A0A6A6PLR3</accession>
<dbReference type="GeneID" id="54472490"/>
<name>A0A6A6PLR3_9PEZI</name>
<evidence type="ECO:0000313" key="3">
    <source>
        <dbReference type="Proteomes" id="UP000799767"/>
    </source>
</evidence>
<dbReference type="AlphaFoldDB" id="A0A6A6PLR3"/>
<evidence type="ECO:0000313" key="2">
    <source>
        <dbReference type="EMBL" id="KAF2480403.1"/>
    </source>
</evidence>
<proteinExistence type="predicted"/>
<organism evidence="2 3">
    <name type="scientific">Neohortaea acidophila</name>
    <dbReference type="NCBI Taxonomy" id="245834"/>
    <lineage>
        <taxon>Eukaryota</taxon>
        <taxon>Fungi</taxon>
        <taxon>Dikarya</taxon>
        <taxon>Ascomycota</taxon>
        <taxon>Pezizomycotina</taxon>
        <taxon>Dothideomycetes</taxon>
        <taxon>Dothideomycetidae</taxon>
        <taxon>Mycosphaerellales</taxon>
        <taxon>Teratosphaeriaceae</taxon>
        <taxon>Neohortaea</taxon>
    </lineage>
</organism>
<feature type="compositionally biased region" description="Low complexity" evidence="1">
    <location>
        <begin position="417"/>
        <end position="429"/>
    </location>
</feature>
<dbReference type="Proteomes" id="UP000799767">
    <property type="component" value="Unassembled WGS sequence"/>
</dbReference>
<feature type="region of interest" description="Disordered" evidence="1">
    <location>
        <begin position="159"/>
        <end position="481"/>
    </location>
</feature>
<dbReference type="OrthoDB" id="1162399at2759"/>
<sequence>MASTYSSFLQSPSPSHLADDASLHYITTTTSFTSAPAILKHLAAQAKQVVKKEERVLHTVEGSHTLFLETQATLQFDNGGGAYLPGMDQNVLDEKLVTFPLLHVVNFTSDQKISTIRLHWDQATLLKQVEAIGRTGRNWPIRDGKAQIEAIASSLKAGGADVHASSNKTPLSPRHPNEVVIRQHQRGDSKSANNRDPQDIFLPRDTNANAGASYDGPKLAPRVSAKPAPRDYGELFAGEDSPKTAASKIRSPSPSKADGAFKAGAGKHHTGNRLFDENDPAATAAAGTSMISPERKKTLDQKYQHFSFGDGEDAPEAKRSGSRNIKHQPTFSFEDFTTPLKYRQKARPDDEVHWGGDPPSPPIRPIVHAPRKDADTHFVLSDDAPPADDKRTHPEMNNRKLYHDPVTEDIGADETVKASSTTTTNVNNARRGTDFDQHYTMTDNPQPTSTASAAQTERPSSSRGGPRTDMESHWAFDDAPKERKIYKTAGDGMGGRKGGVTGGAIGMYAQTEEPKKIYKTAGDGMGGKKGSGRLWGFGDDSDPEAIEDARVRGRAARV</sequence>
<dbReference type="RefSeq" id="XP_033586973.1">
    <property type="nucleotide sequence ID" value="XM_033731488.1"/>
</dbReference>
<reference evidence="2" key="1">
    <citation type="journal article" date="2020" name="Stud. Mycol.">
        <title>101 Dothideomycetes genomes: a test case for predicting lifestyles and emergence of pathogens.</title>
        <authorList>
            <person name="Haridas S."/>
            <person name="Albert R."/>
            <person name="Binder M."/>
            <person name="Bloem J."/>
            <person name="Labutti K."/>
            <person name="Salamov A."/>
            <person name="Andreopoulos B."/>
            <person name="Baker S."/>
            <person name="Barry K."/>
            <person name="Bills G."/>
            <person name="Bluhm B."/>
            <person name="Cannon C."/>
            <person name="Castanera R."/>
            <person name="Culley D."/>
            <person name="Daum C."/>
            <person name="Ezra D."/>
            <person name="Gonzalez J."/>
            <person name="Henrissat B."/>
            <person name="Kuo A."/>
            <person name="Liang C."/>
            <person name="Lipzen A."/>
            <person name="Lutzoni F."/>
            <person name="Magnuson J."/>
            <person name="Mondo S."/>
            <person name="Nolan M."/>
            <person name="Ohm R."/>
            <person name="Pangilinan J."/>
            <person name="Park H.-J."/>
            <person name="Ramirez L."/>
            <person name="Alfaro M."/>
            <person name="Sun H."/>
            <person name="Tritt A."/>
            <person name="Yoshinaga Y."/>
            <person name="Zwiers L.-H."/>
            <person name="Turgeon B."/>
            <person name="Goodwin S."/>
            <person name="Spatafora J."/>
            <person name="Crous P."/>
            <person name="Grigoriev I."/>
        </authorList>
    </citation>
    <scope>NUCLEOTIDE SEQUENCE</scope>
    <source>
        <strain evidence="2">CBS 113389</strain>
    </source>
</reference>
<feature type="compositionally biased region" description="Polar residues" evidence="1">
    <location>
        <begin position="439"/>
        <end position="463"/>
    </location>
</feature>
<keyword evidence="3" id="KW-1185">Reference proteome</keyword>
<protein>
    <submittedName>
        <fullName evidence="2">Uncharacterized protein</fullName>
    </submittedName>
</protein>
<feature type="compositionally biased region" description="Basic and acidic residues" evidence="1">
    <location>
        <begin position="466"/>
        <end position="481"/>
    </location>
</feature>
<feature type="compositionally biased region" description="Basic and acidic residues" evidence="1">
    <location>
        <begin position="293"/>
        <end position="303"/>
    </location>
</feature>
<evidence type="ECO:0000256" key="1">
    <source>
        <dbReference type="SAM" id="MobiDB-lite"/>
    </source>
</evidence>
<dbReference type="EMBL" id="MU001639">
    <property type="protein sequence ID" value="KAF2480403.1"/>
    <property type="molecule type" value="Genomic_DNA"/>
</dbReference>
<feature type="compositionally biased region" description="Basic and acidic residues" evidence="1">
    <location>
        <begin position="387"/>
        <end position="406"/>
    </location>
</feature>
<gene>
    <name evidence="2" type="ORF">BDY17DRAFT_255029</name>
</gene>
<dbReference type="Gene3D" id="3.10.450.50">
    <property type="match status" value="1"/>
</dbReference>
<dbReference type="SUPFAM" id="SSF54427">
    <property type="entry name" value="NTF2-like"/>
    <property type="match status" value="1"/>
</dbReference>
<feature type="region of interest" description="Disordered" evidence="1">
    <location>
        <begin position="532"/>
        <end position="558"/>
    </location>
</feature>
<dbReference type="InterPro" id="IPR032710">
    <property type="entry name" value="NTF2-like_dom_sf"/>
</dbReference>